<dbReference type="EMBL" id="CAJOBC010125492">
    <property type="protein sequence ID" value="CAF4593176.1"/>
    <property type="molecule type" value="Genomic_DNA"/>
</dbReference>
<sequence>FDIEQQIRTILLREREVTFPTLKLTDPDRRRDVYDGTCYQQILQNEKEKFLTLSMNADGIQLKHCSGSSL</sequence>
<protein>
    <submittedName>
        <fullName evidence="1">Uncharacterized protein</fullName>
    </submittedName>
</protein>
<accession>A0A816F754</accession>
<gene>
    <name evidence="1" type="ORF">GPM918_LOCUS45748</name>
    <name evidence="2" type="ORF">SRO942_LOCUS48579</name>
</gene>
<evidence type="ECO:0000313" key="1">
    <source>
        <dbReference type="EMBL" id="CAF1655785.1"/>
    </source>
</evidence>
<dbReference type="Proteomes" id="UP000681722">
    <property type="component" value="Unassembled WGS sequence"/>
</dbReference>
<dbReference type="AlphaFoldDB" id="A0A816F754"/>
<feature type="non-terminal residue" evidence="1">
    <location>
        <position position="1"/>
    </location>
</feature>
<dbReference type="OrthoDB" id="10199871at2759"/>
<comment type="caution">
    <text evidence="1">The sequence shown here is derived from an EMBL/GenBank/DDBJ whole genome shotgun (WGS) entry which is preliminary data.</text>
</comment>
<evidence type="ECO:0000313" key="3">
    <source>
        <dbReference type="Proteomes" id="UP000663829"/>
    </source>
</evidence>
<name>A0A816F754_9BILA</name>
<reference evidence="1" key="1">
    <citation type="submission" date="2021-02" db="EMBL/GenBank/DDBJ databases">
        <authorList>
            <person name="Nowell W R."/>
        </authorList>
    </citation>
    <scope>NUCLEOTIDE SEQUENCE</scope>
</reference>
<organism evidence="1 3">
    <name type="scientific">Didymodactylos carnosus</name>
    <dbReference type="NCBI Taxonomy" id="1234261"/>
    <lineage>
        <taxon>Eukaryota</taxon>
        <taxon>Metazoa</taxon>
        <taxon>Spiralia</taxon>
        <taxon>Gnathifera</taxon>
        <taxon>Rotifera</taxon>
        <taxon>Eurotatoria</taxon>
        <taxon>Bdelloidea</taxon>
        <taxon>Philodinida</taxon>
        <taxon>Philodinidae</taxon>
        <taxon>Didymodactylos</taxon>
    </lineage>
</organism>
<dbReference type="EMBL" id="CAJNOQ010053460">
    <property type="protein sequence ID" value="CAF1655785.1"/>
    <property type="molecule type" value="Genomic_DNA"/>
</dbReference>
<keyword evidence="3" id="KW-1185">Reference proteome</keyword>
<evidence type="ECO:0000313" key="2">
    <source>
        <dbReference type="EMBL" id="CAF4593176.1"/>
    </source>
</evidence>
<dbReference type="Proteomes" id="UP000663829">
    <property type="component" value="Unassembled WGS sequence"/>
</dbReference>
<proteinExistence type="predicted"/>